<dbReference type="InterPro" id="IPR037185">
    <property type="entry name" value="EmrE-like"/>
</dbReference>
<feature type="transmembrane region" description="Helical" evidence="6">
    <location>
        <begin position="174"/>
        <end position="195"/>
    </location>
</feature>
<reference evidence="8 9" key="1">
    <citation type="submission" date="2020-08" db="EMBL/GenBank/DDBJ databases">
        <title>Genomic Encyclopedia of Type Strains, Phase IV (KMG-IV): sequencing the most valuable type-strain genomes for metagenomic binning, comparative biology and taxonomic classification.</title>
        <authorList>
            <person name="Goeker M."/>
        </authorList>
    </citation>
    <scope>NUCLEOTIDE SEQUENCE [LARGE SCALE GENOMIC DNA]</scope>
    <source>
        <strain evidence="8 9">DSM 26723</strain>
    </source>
</reference>
<evidence type="ECO:0000256" key="2">
    <source>
        <dbReference type="ARBA" id="ARBA00007362"/>
    </source>
</evidence>
<evidence type="ECO:0000313" key="8">
    <source>
        <dbReference type="EMBL" id="MBB6094276.1"/>
    </source>
</evidence>
<proteinExistence type="inferred from homology"/>
<feature type="transmembrane region" description="Helical" evidence="6">
    <location>
        <begin position="210"/>
        <end position="228"/>
    </location>
</feature>
<dbReference type="AlphaFoldDB" id="A0A841HN29"/>
<protein>
    <submittedName>
        <fullName evidence="8">Drug/metabolite transporter (DMT)-like permease</fullName>
    </submittedName>
</protein>
<sequence>MLIAVMSLWGGVFVATKDVIDAVPPFTLAFMRVAIGFAVLLPIAWIRYRRLPAERARLPWKAMFAMGFIGVAFYYAVFNLGLVYTSASQGALVQSSIPAMTALIAILWLGEPASRVRIGGITLSLAGVLLVFSGSDVLDATASSPVLGNMLVFVSVIAWGLYTALARRYANTDAVVMTAGVIGIGALLLLPAAAIELQGHPLPTLSLKEGLEVLLLGAGASGLAYLFYNVALQDIDASQAGVFANLIPVVGVISGVLVLNEPLSSRAIIGGIIVMAGVWITGSDRSRAGGAVPMTRQPTADSGR</sequence>
<dbReference type="GO" id="GO:0016020">
    <property type="term" value="C:membrane"/>
    <property type="evidence" value="ECO:0007669"/>
    <property type="project" value="UniProtKB-SubCell"/>
</dbReference>
<comment type="caution">
    <text evidence="8">The sequence shown here is derived from an EMBL/GenBank/DDBJ whole genome shotgun (WGS) entry which is preliminary data.</text>
</comment>
<dbReference type="Proteomes" id="UP000588068">
    <property type="component" value="Unassembled WGS sequence"/>
</dbReference>
<name>A0A841HN29_9GAMM</name>
<keyword evidence="9" id="KW-1185">Reference proteome</keyword>
<dbReference type="RefSeq" id="WP_184333405.1">
    <property type="nucleotide sequence ID" value="NZ_JACHHZ010000003.1"/>
</dbReference>
<feature type="transmembrane region" description="Helical" evidence="6">
    <location>
        <begin position="116"/>
        <end position="134"/>
    </location>
</feature>
<gene>
    <name evidence="8" type="ORF">HNQ60_003157</name>
</gene>
<dbReference type="EMBL" id="JACHHZ010000003">
    <property type="protein sequence ID" value="MBB6094276.1"/>
    <property type="molecule type" value="Genomic_DNA"/>
</dbReference>
<feature type="transmembrane region" description="Helical" evidence="6">
    <location>
        <begin position="265"/>
        <end position="282"/>
    </location>
</feature>
<organism evidence="8 9">
    <name type="scientific">Povalibacter uvarum</name>
    <dbReference type="NCBI Taxonomy" id="732238"/>
    <lineage>
        <taxon>Bacteria</taxon>
        <taxon>Pseudomonadati</taxon>
        <taxon>Pseudomonadota</taxon>
        <taxon>Gammaproteobacteria</taxon>
        <taxon>Steroidobacterales</taxon>
        <taxon>Steroidobacteraceae</taxon>
        <taxon>Povalibacter</taxon>
    </lineage>
</organism>
<dbReference type="Pfam" id="PF00892">
    <property type="entry name" value="EamA"/>
    <property type="match status" value="2"/>
</dbReference>
<feature type="transmembrane region" description="Helical" evidence="6">
    <location>
        <begin position="26"/>
        <end position="46"/>
    </location>
</feature>
<feature type="transmembrane region" description="Helical" evidence="6">
    <location>
        <begin position="58"/>
        <end position="78"/>
    </location>
</feature>
<evidence type="ECO:0000313" key="9">
    <source>
        <dbReference type="Proteomes" id="UP000588068"/>
    </source>
</evidence>
<accession>A0A841HN29</accession>
<keyword evidence="5 6" id="KW-0472">Membrane</keyword>
<keyword evidence="3 6" id="KW-0812">Transmembrane</keyword>
<dbReference type="PANTHER" id="PTHR32322:SF2">
    <property type="entry name" value="EAMA DOMAIN-CONTAINING PROTEIN"/>
    <property type="match status" value="1"/>
</dbReference>
<evidence type="ECO:0000256" key="1">
    <source>
        <dbReference type="ARBA" id="ARBA00004141"/>
    </source>
</evidence>
<dbReference type="InterPro" id="IPR000620">
    <property type="entry name" value="EamA_dom"/>
</dbReference>
<dbReference type="PANTHER" id="PTHR32322">
    <property type="entry name" value="INNER MEMBRANE TRANSPORTER"/>
    <property type="match status" value="1"/>
</dbReference>
<feature type="transmembrane region" description="Helical" evidence="6">
    <location>
        <begin position="240"/>
        <end position="259"/>
    </location>
</feature>
<feature type="domain" description="EamA" evidence="7">
    <location>
        <begin position="2"/>
        <end position="132"/>
    </location>
</feature>
<dbReference type="Gene3D" id="1.10.3730.20">
    <property type="match status" value="2"/>
</dbReference>
<evidence type="ECO:0000256" key="3">
    <source>
        <dbReference type="ARBA" id="ARBA00022692"/>
    </source>
</evidence>
<dbReference type="SUPFAM" id="SSF103481">
    <property type="entry name" value="Multidrug resistance efflux transporter EmrE"/>
    <property type="match status" value="2"/>
</dbReference>
<evidence type="ECO:0000256" key="6">
    <source>
        <dbReference type="SAM" id="Phobius"/>
    </source>
</evidence>
<evidence type="ECO:0000256" key="4">
    <source>
        <dbReference type="ARBA" id="ARBA00022989"/>
    </source>
</evidence>
<dbReference type="InterPro" id="IPR050638">
    <property type="entry name" value="AA-Vitamin_Transporters"/>
</dbReference>
<evidence type="ECO:0000259" key="7">
    <source>
        <dbReference type="Pfam" id="PF00892"/>
    </source>
</evidence>
<feature type="transmembrane region" description="Helical" evidence="6">
    <location>
        <begin position="146"/>
        <end position="165"/>
    </location>
</feature>
<feature type="domain" description="EamA" evidence="7">
    <location>
        <begin position="147"/>
        <end position="281"/>
    </location>
</feature>
<comment type="subcellular location">
    <subcellularLocation>
        <location evidence="1">Membrane</location>
        <topology evidence="1">Multi-pass membrane protein</topology>
    </subcellularLocation>
</comment>
<keyword evidence="4 6" id="KW-1133">Transmembrane helix</keyword>
<feature type="transmembrane region" description="Helical" evidence="6">
    <location>
        <begin position="90"/>
        <end position="109"/>
    </location>
</feature>
<comment type="similarity">
    <text evidence="2">Belongs to the EamA transporter family.</text>
</comment>
<evidence type="ECO:0000256" key="5">
    <source>
        <dbReference type="ARBA" id="ARBA00023136"/>
    </source>
</evidence>